<keyword evidence="2 3" id="KW-0040">ANK repeat</keyword>
<gene>
    <name evidence="4" type="ordered locus">Desti_5169</name>
</gene>
<dbReference type="Pfam" id="PF12796">
    <property type="entry name" value="Ank_2"/>
    <property type="match status" value="2"/>
</dbReference>
<feature type="repeat" description="ANK" evidence="3">
    <location>
        <begin position="79"/>
        <end position="111"/>
    </location>
</feature>
<dbReference type="PROSITE" id="PS50297">
    <property type="entry name" value="ANK_REP_REGION"/>
    <property type="match status" value="5"/>
</dbReference>
<proteinExistence type="predicted"/>
<feature type="repeat" description="ANK" evidence="3">
    <location>
        <begin position="395"/>
        <end position="427"/>
    </location>
</feature>
<evidence type="ECO:0000313" key="5">
    <source>
        <dbReference type="Proteomes" id="UP000006055"/>
    </source>
</evidence>
<dbReference type="HOGENOM" id="CLU_574570_0_0_7"/>
<feature type="repeat" description="ANK" evidence="3">
    <location>
        <begin position="160"/>
        <end position="200"/>
    </location>
</feature>
<keyword evidence="1" id="KW-0677">Repeat</keyword>
<dbReference type="InterPro" id="IPR051637">
    <property type="entry name" value="Ank_repeat_dom-contain_49"/>
</dbReference>
<dbReference type="eggNOG" id="COG0666">
    <property type="taxonomic scope" value="Bacteria"/>
</dbReference>
<dbReference type="RefSeq" id="WP_014812873.1">
    <property type="nucleotide sequence ID" value="NC_018025.1"/>
</dbReference>
<dbReference type="InterPro" id="IPR036770">
    <property type="entry name" value="Ankyrin_rpt-contain_sf"/>
</dbReference>
<dbReference type="AlphaFoldDB" id="I4CDY0"/>
<keyword evidence="5" id="KW-1185">Reference proteome</keyword>
<evidence type="ECO:0000256" key="2">
    <source>
        <dbReference type="ARBA" id="ARBA00023043"/>
    </source>
</evidence>
<name>I4CDY0_DESTA</name>
<dbReference type="Proteomes" id="UP000006055">
    <property type="component" value="Chromosome"/>
</dbReference>
<organism evidence="4 5">
    <name type="scientific">Desulfomonile tiedjei (strain ATCC 49306 / DSM 6799 / DCB-1)</name>
    <dbReference type="NCBI Taxonomy" id="706587"/>
    <lineage>
        <taxon>Bacteria</taxon>
        <taxon>Pseudomonadati</taxon>
        <taxon>Thermodesulfobacteriota</taxon>
        <taxon>Desulfomonilia</taxon>
        <taxon>Desulfomonilales</taxon>
        <taxon>Desulfomonilaceae</taxon>
        <taxon>Desulfomonile</taxon>
    </lineage>
</organism>
<feature type="repeat" description="ANK" evidence="3">
    <location>
        <begin position="362"/>
        <end position="394"/>
    </location>
</feature>
<dbReference type="PRINTS" id="PR01415">
    <property type="entry name" value="ANKYRIN"/>
</dbReference>
<dbReference type="InterPro" id="IPR002110">
    <property type="entry name" value="Ankyrin_rpt"/>
</dbReference>
<dbReference type="KEGG" id="dti:Desti_5169"/>
<dbReference type="EMBL" id="CP003360">
    <property type="protein sequence ID" value="AFM27771.1"/>
    <property type="molecule type" value="Genomic_DNA"/>
</dbReference>
<dbReference type="Pfam" id="PF00023">
    <property type="entry name" value="Ank"/>
    <property type="match status" value="2"/>
</dbReference>
<feature type="repeat" description="ANK" evidence="3">
    <location>
        <begin position="266"/>
        <end position="295"/>
    </location>
</feature>
<evidence type="ECO:0000256" key="3">
    <source>
        <dbReference type="PROSITE-ProRule" id="PRU00023"/>
    </source>
</evidence>
<evidence type="ECO:0000313" key="4">
    <source>
        <dbReference type="EMBL" id="AFM27771.1"/>
    </source>
</evidence>
<dbReference type="SUPFAM" id="SSF48403">
    <property type="entry name" value="Ankyrin repeat"/>
    <property type="match status" value="2"/>
</dbReference>
<protein>
    <submittedName>
        <fullName evidence="4">Ankyrin repeat-containing protein</fullName>
    </submittedName>
</protein>
<dbReference type="STRING" id="706587.Desti_5169"/>
<evidence type="ECO:0000256" key="1">
    <source>
        <dbReference type="ARBA" id="ARBA00022737"/>
    </source>
</evidence>
<dbReference type="SMART" id="SM00248">
    <property type="entry name" value="ANK"/>
    <property type="match status" value="8"/>
</dbReference>
<dbReference type="OrthoDB" id="8410839at2"/>
<dbReference type="Gene3D" id="1.25.40.20">
    <property type="entry name" value="Ankyrin repeat-containing domain"/>
    <property type="match status" value="2"/>
</dbReference>
<feature type="repeat" description="ANK" evidence="3">
    <location>
        <begin position="126"/>
        <end position="158"/>
    </location>
</feature>
<dbReference type="PANTHER" id="PTHR24180:SF45">
    <property type="entry name" value="POLY [ADP-RIBOSE] POLYMERASE TANKYRASE"/>
    <property type="match status" value="1"/>
</dbReference>
<sequence>MLSVKLLHLLKGSSRTAGNTDTMLGIFVCMMIVVSLSCEPSLAGEAQNKKLLEATARGDLAVVEHVLDNGADIDVRNDAGYTALQVAVIKGHKDITALLVLRGAKIDAEPKGESYSRYLFNTPLRKQGTALHMACASGRMDLAEILINAGANVNAKVSSLGSTPLHMAIWGTWKQTDQDVVGQLVRFLINKGACVNASDNIGERPLDYACRFEMEDIITLLLSQGASVVTYKDGQPSFQIVTVIHCPQVTRALLKEDTATLSLLPTVLHLASYYGKVSVIELLLSHGVDVNARDKIGFRNLKNELDANRDPYLVALSNSTGDSRSNDPKLLFGLLGMYRLEIQRRLRATRALCYFAQNFHTAGGTALHWASAGNRADVAELLLSKGVDIHASDEEGHTALHVASAVHSPEVVRILLAHGADVNARDNNDMTALAWAKRSESSVSSRYNRYQDYCDYDKTDYPRVIELLKAHGAEE</sequence>
<dbReference type="PROSITE" id="PS50088">
    <property type="entry name" value="ANK_REPEAT"/>
    <property type="match status" value="7"/>
</dbReference>
<reference evidence="5" key="1">
    <citation type="submission" date="2012-06" db="EMBL/GenBank/DDBJ databases">
        <title>Complete sequence of chromosome of Desulfomonile tiedjei DSM 6799.</title>
        <authorList>
            <person name="Lucas S."/>
            <person name="Copeland A."/>
            <person name="Lapidus A."/>
            <person name="Glavina del Rio T."/>
            <person name="Dalin E."/>
            <person name="Tice H."/>
            <person name="Bruce D."/>
            <person name="Goodwin L."/>
            <person name="Pitluck S."/>
            <person name="Peters L."/>
            <person name="Ovchinnikova G."/>
            <person name="Zeytun A."/>
            <person name="Lu M."/>
            <person name="Kyrpides N."/>
            <person name="Mavromatis K."/>
            <person name="Ivanova N."/>
            <person name="Brettin T."/>
            <person name="Detter J.C."/>
            <person name="Han C."/>
            <person name="Larimer F."/>
            <person name="Land M."/>
            <person name="Hauser L."/>
            <person name="Markowitz V."/>
            <person name="Cheng J.-F."/>
            <person name="Hugenholtz P."/>
            <person name="Woyke T."/>
            <person name="Wu D."/>
            <person name="Spring S."/>
            <person name="Schroeder M."/>
            <person name="Brambilla E."/>
            <person name="Klenk H.-P."/>
            <person name="Eisen J.A."/>
        </authorList>
    </citation>
    <scope>NUCLEOTIDE SEQUENCE [LARGE SCALE GENOMIC DNA]</scope>
    <source>
        <strain evidence="5">ATCC 49306 / DSM 6799 / DCB-1</strain>
    </source>
</reference>
<feature type="repeat" description="ANK" evidence="3">
    <location>
        <begin position="46"/>
        <end position="78"/>
    </location>
</feature>
<dbReference type="PANTHER" id="PTHR24180">
    <property type="entry name" value="CYCLIN-DEPENDENT KINASE INHIBITOR 2C-RELATED"/>
    <property type="match status" value="1"/>
</dbReference>
<accession>I4CDY0</accession>